<gene>
    <name evidence="1" type="ORF">VMCG_05105</name>
</gene>
<reference evidence="1 2" key="1">
    <citation type="submission" date="2015-09" db="EMBL/GenBank/DDBJ databases">
        <title>Host preference determinants of Valsa canker pathogens revealed by comparative genomics.</title>
        <authorList>
            <person name="Yin Z."/>
            <person name="Huang L."/>
        </authorList>
    </citation>
    <scope>NUCLEOTIDE SEQUENCE [LARGE SCALE GENOMIC DNA]</scope>
    <source>
        <strain evidence="1 2">03-1</strain>
    </source>
</reference>
<organism evidence="1 2">
    <name type="scientific">Cytospora schulzeri</name>
    <dbReference type="NCBI Taxonomy" id="448051"/>
    <lineage>
        <taxon>Eukaryota</taxon>
        <taxon>Fungi</taxon>
        <taxon>Dikarya</taxon>
        <taxon>Ascomycota</taxon>
        <taxon>Pezizomycotina</taxon>
        <taxon>Sordariomycetes</taxon>
        <taxon>Sordariomycetidae</taxon>
        <taxon>Diaporthales</taxon>
        <taxon>Cytosporaceae</taxon>
        <taxon>Cytospora</taxon>
    </lineage>
</organism>
<accession>A0A423WMA9</accession>
<name>A0A423WMA9_9PEZI</name>
<evidence type="ECO:0000313" key="2">
    <source>
        <dbReference type="Proteomes" id="UP000283895"/>
    </source>
</evidence>
<dbReference type="EMBL" id="LKEA01000014">
    <property type="protein sequence ID" value="ROW04568.1"/>
    <property type="molecule type" value="Genomic_DNA"/>
</dbReference>
<comment type="caution">
    <text evidence="1">The sequence shown here is derived from an EMBL/GenBank/DDBJ whole genome shotgun (WGS) entry which is preliminary data.</text>
</comment>
<keyword evidence="2" id="KW-1185">Reference proteome</keyword>
<dbReference type="OrthoDB" id="10384631at2759"/>
<protein>
    <submittedName>
        <fullName evidence="1">Uncharacterized protein</fullName>
    </submittedName>
</protein>
<evidence type="ECO:0000313" key="1">
    <source>
        <dbReference type="EMBL" id="ROW04568.1"/>
    </source>
</evidence>
<dbReference type="AlphaFoldDB" id="A0A423WMA9"/>
<proteinExistence type="predicted"/>
<dbReference type="Proteomes" id="UP000283895">
    <property type="component" value="Unassembled WGS sequence"/>
</dbReference>
<sequence>MAISSIRQAMTAMIQANRSLLAQELRLTLQKHIHSITASVLYPSWLKNGTTPPQRSISSAPGSEIHALGMAIHHLCDADTHFTSAGMNVAAKLCMEFTARVMAEQSLAAGHDSANADNALVGLKDLKERNVDSWWGM</sequence>